<reference evidence="2 3" key="1">
    <citation type="submission" date="2019-03" db="EMBL/GenBank/DDBJ databases">
        <authorList>
            <person name="Gaulin E."/>
            <person name="Dumas B."/>
        </authorList>
    </citation>
    <scope>NUCLEOTIDE SEQUENCE [LARGE SCALE GENOMIC DNA]</scope>
    <source>
        <strain evidence="2">CBS 568.67</strain>
    </source>
</reference>
<accession>A0A485KAL9</accession>
<dbReference type="AlphaFoldDB" id="A0A485KAL9"/>
<dbReference type="EMBL" id="CAADRA010000114">
    <property type="protein sequence ID" value="VFT78648.1"/>
    <property type="molecule type" value="Genomic_DNA"/>
</dbReference>
<evidence type="ECO:0000313" key="1">
    <source>
        <dbReference type="EMBL" id="KAF0718867.1"/>
    </source>
</evidence>
<protein>
    <submittedName>
        <fullName evidence="2">Aste57867_1431 protein</fullName>
    </submittedName>
</protein>
<keyword evidence="3" id="KW-1185">Reference proteome</keyword>
<sequence>MSMSAAHSFLLQLPGDTALVQRAQAAAQATQGRRAEHRRARSKINQRRYRAEKKVMDSHRIERVAALRHELARLEGRVESLRAILPSRLRTFEPEMRVMAEYFRLFAQGYKGSNDGRMDVVQQDFLASTMREDMMFMEDIGVAKLVAQWKSYTSTFDSFAMDVQSIDVVAFTPNVIVHADGTMYLRISRRTIETLFRHLLADEPLTQRLIGQVLELPMQMRFVFDADMKVLRYDTHVSIVLGLTKLLGSLEDTVAVLQHFEMRENAEVPIHEVRVFEA</sequence>
<dbReference type="EMBL" id="VJMH01000114">
    <property type="protein sequence ID" value="KAF0718867.1"/>
    <property type="molecule type" value="Genomic_DNA"/>
</dbReference>
<dbReference type="CDD" id="cd14686">
    <property type="entry name" value="bZIP"/>
    <property type="match status" value="1"/>
</dbReference>
<evidence type="ECO:0000313" key="2">
    <source>
        <dbReference type="EMBL" id="VFT78648.1"/>
    </source>
</evidence>
<gene>
    <name evidence="2" type="primary">Aste57867_1431</name>
    <name evidence="1" type="ORF">As57867_001430</name>
    <name evidence="2" type="ORF">ASTE57867_1431</name>
</gene>
<proteinExistence type="predicted"/>
<reference evidence="1" key="2">
    <citation type="submission" date="2019-06" db="EMBL/GenBank/DDBJ databases">
        <title>Genomics analysis of Aphanomyces spp. identifies a new class of oomycete effector associated with host adaptation.</title>
        <authorList>
            <person name="Gaulin E."/>
        </authorList>
    </citation>
    <scope>NUCLEOTIDE SEQUENCE</scope>
    <source>
        <strain evidence="1">CBS 578.67</strain>
    </source>
</reference>
<evidence type="ECO:0000313" key="3">
    <source>
        <dbReference type="Proteomes" id="UP000332933"/>
    </source>
</evidence>
<organism evidence="2 3">
    <name type="scientific">Aphanomyces stellatus</name>
    <dbReference type="NCBI Taxonomy" id="120398"/>
    <lineage>
        <taxon>Eukaryota</taxon>
        <taxon>Sar</taxon>
        <taxon>Stramenopiles</taxon>
        <taxon>Oomycota</taxon>
        <taxon>Saprolegniomycetes</taxon>
        <taxon>Saprolegniales</taxon>
        <taxon>Verrucalvaceae</taxon>
        <taxon>Aphanomyces</taxon>
    </lineage>
</organism>
<dbReference type="OrthoDB" id="61940at2759"/>
<dbReference type="Proteomes" id="UP000332933">
    <property type="component" value="Unassembled WGS sequence"/>
</dbReference>
<name>A0A485KAL9_9STRA</name>